<dbReference type="Proteomes" id="UP000798662">
    <property type="component" value="Chromosome 2"/>
</dbReference>
<evidence type="ECO:0000313" key="1">
    <source>
        <dbReference type="EMBL" id="KAK1865768.1"/>
    </source>
</evidence>
<sequence length="622" mass="62349">MAAPGAAGVAGSVGGAARVDGGGAAAATTAAAAVVRPGGVSVQEALHQLVVSFVGGGADGGGGSNGGRGDGGGGRGSAADAAAAAAERDRRVEAATRLCGRLLGATLGPPPTLRGEEPLVRAVAGRLARAGQPAQAAAVTQIAARLRVGGVVRHRWALLHVLSSLRDDGDAAAGLPPVFADVEPPAAPAAAAVGSRTGAGGAGAAPFPPAADAQGAEEVAAYRDALAAARSGRPAVSEAALVRDALLAVQGVDGRLSRWDERRQRVALRLDPGTYVSPPVRDLFLHIVELGFLYRRIIDRTARAAAEEGRADAPPAGQRGGGAAGAVPPPPLPGGTPDGSERSYVSRAFAAAVGRELDAYFRSLAAVEAEASPPPGGGGGGGGPPLTLRRLFVWATREAERLRWLARLCDETRGLVGGQLLTLLRRHAASALEPPIAATVGRVTRHAAAPLGRMLGRWLTGGAVDDPYGEFFIVDVRELPSAPQGGAGGGGGGGVRDVGPAGGGDGGGGGGGGGGDGAAPRSSRDADIWFRRYRVRRDMVPAPVSRELVDAILLAGKTVRFLCDACDDGAWVHTHHAPAVALNEVVTDSLFGGALKGARGGGGWAPPLAPQCCQRGHRLYGR</sequence>
<protein>
    <submittedName>
        <fullName evidence="1">Uncharacterized protein</fullName>
    </submittedName>
</protein>
<keyword evidence="2" id="KW-1185">Reference proteome</keyword>
<organism evidence="1 2">
    <name type="scientific">Pyropia yezoensis</name>
    <name type="common">Susabi-nori</name>
    <name type="synonym">Porphyra yezoensis</name>
    <dbReference type="NCBI Taxonomy" id="2788"/>
    <lineage>
        <taxon>Eukaryota</taxon>
        <taxon>Rhodophyta</taxon>
        <taxon>Bangiophyceae</taxon>
        <taxon>Bangiales</taxon>
        <taxon>Bangiaceae</taxon>
        <taxon>Pyropia</taxon>
    </lineage>
</organism>
<evidence type="ECO:0000313" key="2">
    <source>
        <dbReference type="Proteomes" id="UP000798662"/>
    </source>
</evidence>
<accession>A0ACC3C7C3</accession>
<gene>
    <name evidence="1" type="ORF">I4F81_008291</name>
</gene>
<name>A0ACC3C7C3_PYRYE</name>
<dbReference type="EMBL" id="CM020619">
    <property type="protein sequence ID" value="KAK1865768.1"/>
    <property type="molecule type" value="Genomic_DNA"/>
</dbReference>
<reference evidence="1" key="1">
    <citation type="submission" date="2019-11" db="EMBL/GenBank/DDBJ databases">
        <title>Nori genome reveals adaptations in red seaweeds to the harsh intertidal environment.</title>
        <authorList>
            <person name="Wang D."/>
            <person name="Mao Y."/>
        </authorList>
    </citation>
    <scope>NUCLEOTIDE SEQUENCE</scope>
    <source>
        <tissue evidence="1">Gametophyte</tissue>
    </source>
</reference>
<proteinExistence type="predicted"/>
<comment type="caution">
    <text evidence="1">The sequence shown here is derived from an EMBL/GenBank/DDBJ whole genome shotgun (WGS) entry which is preliminary data.</text>
</comment>